<protein>
    <submittedName>
        <fullName evidence="2">Uncharacterized protein</fullName>
    </submittedName>
</protein>
<evidence type="ECO:0000256" key="1">
    <source>
        <dbReference type="SAM" id="MobiDB-lite"/>
    </source>
</evidence>
<feature type="region of interest" description="Disordered" evidence="1">
    <location>
        <begin position="50"/>
        <end position="76"/>
    </location>
</feature>
<comment type="caution">
    <text evidence="2">The sequence shown here is derived from an EMBL/GenBank/DDBJ whole genome shotgun (WGS) entry which is preliminary data.</text>
</comment>
<feature type="compositionally biased region" description="Basic and acidic residues" evidence="1">
    <location>
        <begin position="59"/>
        <end position="76"/>
    </location>
</feature>
<gene>
    <name evidence="2" type="ORF">QN277_014973</name>
</gene>
<dbReference type="PANTHER" id="PTHR33874:SF1">
    <property type="entry name" value="RING FINGER PROTEIN"/>
    <property type="match status" value="1"/>
</dbReference>
<sequence length="234" mass="26516">MEVDFSDPKSTVETRTKCLGKDRVRVKRETLQLALEQFRRALELLNTTSGVDEDDKDSYEDRCLVDSPSTRDDRDSEELRDLLKSGFECPAFLEKLQFAQASNSRNTTEEEGNSWHVVSENDLWKGEDIVLDQESFVLIKREDIAEGMACFVASYLLSLDHTKDLTPSQLQKVLRKALSVKKKGKLQKTWEGSKVIYNVASWGATAIGIYQNPLIIRAATNAFWTSCKAISKLI</sequence>
<accession>A0AAE1JX99</accession>
<dbReference type="EMBL" id="JAWXYG010000003">
    <property type="protein sequence ID" value="KAK4276871.1"/>
    <property type="molecule type" value="Genomic_DNA"/>
</dbReference>
<dbReference type="AlphaFoldDB" id="A0AAE1JX99"/>
<evidence type="ECO:0000313" key="3">
    <source>
        <dbReference type="Proteomes" id="UP001293593"/>
    </source>
</evidence>
<reference evidence="2" key="1">
    <citation type="submission" date="2023-10" db="EMBL/GenBank/DDBJ databases">
        <title>Chromosome-level genome of the transformable northern wattle, Acacia crassicarpa.</title>
        <authorList>
            <person name="Massaro I."/>
            <person name="Sinha N.R."/>
            <person name="Poethig S."/>
            <person name="Leichty A.R."/>
        </authorList>
    </citation>
    <scope>NUCLEOTIDE SEQUENCE</scope>
    <source>
        <strain evidence="2">Acra3RX</strain>
        <tissue evidence="2">Leaf</tissue>
    </source>
</reference>
<keyword evidence="3" id="KW-1185">Reference proteome</keyword>
<proteinExistence type="predicted"/>
<name>A0AAE1JX99_9FABA</name>
<evidence type="ECO:0000313" key="2">
    <source>
        <dbReference type="EMBL" id="KAK4276871.1"/>
    </source>
</evidence>
<dbReference type="Proteomes" id="UP001293593">
    <property type="component" value="Unassembled WGS sequence"/>
</dbReference>
<dbReference type="PANTHER" id="PTHR33874">
    <property type="entry name" value="RING FINGER PROTEIN"/>
    <property type="match status" value="1"/>
</dbReference>
<organism evidence="2 3">
    <name type="scientific">Acacia crassicarpa</name>
    <name type="common">northern wattle</name>
    <dbReference type="NCBI Taxonomy" id="499986"/>
    <lineage>
        <taxon>Eukaryota</taxon>
        <taxon>Viridiplantae</taxon>
        <taxon>Streptophyta</taxon>
        <taxon>Embryophyta</taxon>
        <taxon>Tracheophyta</taxon>
        <taxon>Spermatophyta</taxon>
        <taxon>Magnoliopsida</taxon>
        <taxon>eudicotyledons</taxon>
        <taxon>Gunneridae</taxon>
        <taxon>Pentapetalae</taxon>
        <taxon>rosids</taxon>
        <taxon>fabids</taxon>
        <taxon>Fabales</taxon>
        <taxon>Fabaceae</taxon>
        <taxon>Caesalpinioideae</taxon>
        <taxon>mimosoid clade</taxon>
        <taxon>Acacieae</taxon>
        <taxon>Acacia</taxon>
    </lineage>
</organism>